<reference evidence="1 2" key="1">
    <citation type="submission" date="2009-04" db="EMBL/GenBank/DDBJ databases">
        <authorList>
            <person name="Sebastian Y."/>
            <person name="Madupu R."/>
            <person name="Durkin A.S."/>
            <person name="Torralba M."/>
            <person name="Methe B."/>
            <person name="Sutton G.G."/>
            <person name="Strausberg R.L."/>
            <person name="Nelson K.E."/>
        </authorList>
    </citation>
    <scope>NUCLEOTIDE SEQUENCE [LARGE SCALE GENOMIC DNA]</scope>
    <source>
        <strain evidence="2">ATCC 35406 / BCRC 14492 / JCM 8526 / NCTC 13058 / HG 370</strain>
    </source>
</reference>
<sequence length="40" mass="4258">MGGFFLSEGDVGIEKAPCAHKVGGQRAYSFSSRSRLRVVG</sequence>
<keyword evidence="2" id="KW-1185">Reference proteome</keyword>
<dbReference type="EMBL" id="ACNN01000005">
    <property type="protein sequence ID" value="EEN83721.1"/>
    <property type="molecule type" value="Genomic_DNA"/>
</dbReference>
<accession>C3J7Z6</accession>
<dbReference type="Proteomes" id="UP000004295">
    <property type="component" value="Unassembled WGS sequence"/>
</dbReference>
<name>C3J7Z6_POREA</name>
<dbReference type="AlphaFoldDB" id="C3J7Z6"/>
<protein>
    <submittedName>
        <fullName evidence="1">Uncharacterized protein</fullName>
    </submittedName>
</protein>
<comment type="caution">
    <text evidence="1">The sequence shown here is derived from an EMBL/GenBank/DDBJ whole genome shotgun (WGS) entry which is preliminary data.</text>
</comment>
<evidence type="ECO:0000313" key="1">
    <source>
        <dbReference type="EMBL" id="EEN83721.1"/>
    </source>
</evidence>
<organism evidence="1 2">
    <name type="scientific">Porphyromonas endodontalis (strain ATCC 35406 / DSM 24491 / JCM 8526 / CCUG 16442 / BCRC 14492 / NCTC 13058 / HG 370)</name>
    <name type="common">Bacteroides endodontalis</name>
    <dbReference type="NCBI Taxonomy" id="553175"/>
    <lineage>
        <taxon>Bacteria</taxon>
        <taxon>Pseudomonadati</taxon>
        <taxon>Bacteroidota</taxon>
        <taxon>Bacteroidia</taxon>
        <taxon>Bacteroidales</taxon>
        <taxon>Porphyromonadaceae</taxon>
        <taxon>Porphyromonas</taxon>
    </lineage>
</organism>
<evidence type="ECO:0000313" key="2">
    <source>
        <dbReference type="Proteomes" id="UP000004295"/>
    </source>
</evidence>
<gene>
    <name evidence="1" type="ORF">POREN0001_1240</name>
</gene>
<proteinExistence type="predicted"/>